<organism evidence="1 2">
    <name type="scientific">Gossypium arboreum</name>
    <name type="common">Tree cotton</name>
    <name type="synonym">Gossypium nanking</name>
    <dbReference type="NCBI Taxonomy" id="29729"/>
    <lineage>
        <taxon>Eukaryota</taxon>
        <taxon>Viridiplantae</taxon>
        <taxon>Streptophyta</taxon>
        <taxon>Embryophyta</taxon>
        <taxon>Tracheophyta</taxon>
        <taxon>Spermatophyta</taxon>
        <taxon>Magnoliopsida</taxon>
        <taxon>eudicotyledons</taxon>
        <taxon>Gunneridae</taxon>
        <taxon>Pentapetalae</taxon>
        <taxon>rosids</taxon>
        <taxon>malvids</taxon>
        <taxon>Malvales</taxon>
        <taxon>Malvaceae</taxon>
        <taxon>Malvoideae</taxon>
        <taxon>Gossypium</taxon>
    </lineage>
</organism>
<accession>A0A0B0P1C0</accession>
<dbReference type="Proteomes" id="UP000032142">
    <property type="component" value="Unassembled WGS sequence"/>
</dbReference>
<evidence type="ECO:0000313" key="1">
    <source>
        <dbReference type="EMBL" id="KHG17156.1"/>
    </source>
</evidence>
<proteinExistence type="predicted"/>
<reference evidence="2" key="1">
    <citation type="submission" date="2014-09" db="EMBL/GenBank/DDBJ databases">
        <authorList>
            <person name="Mudge J."/>
            <person name="Ramaraj T."/>
            <person name="Lindquist I.E."/>
            <person name="Bharti A.K."/>
            <person name="Sundararajan A."/>
            <person name="Cameron C.T."/>
            <person name="Woodward J.E."/>
            <person name="May G.D."/>
            <person name="Brubaker C."/>
            <person name="Broadhvest J."/>
            <person name="Wilkins T.A."/>
        </authorList>
    </citation>
    <scope>NUCLEOTIDE SEQUENCE</scope>
    <source>
        <strain evidence="2">cv. AKA8401</strain>
    </source>
</reference>
<keyword evidence="2" id="KW-1185">Reference proteome</keyword>
<sequence length="40" mass="4779">MGPKSITWPKWAHMLVWPIYPKFSRDYVITIAHSIIFHLP</sequence>
<evidence type="ECO:0000313" key="2">
    <source>
        <dbReference type="Proteomes" id="UP000032142"/>
    </source>
</evidence>
<dbReference type="AlphaFoldDB" id="A0A0B0P1C0"/>
<dbReference type="EMBL" id="KN407636">
    <property type="protein sequence ID" value="KHG17156.1"/>
    <property type="molecule type" value="Genomic_DNA"/>
</dbReference>
<protein>
    <submittedName>
        <fullName evidence="1">Uncharacterized protein</fullName>
    </submittedName>
</protein>
<name>A0A0B0P1C0_GOSAR</name>
<gene>
    <name evidence="1" type="ORF">F383_03778</name>
</gene>